<evidence type="ECO:0000256" key="3">
    <source>
        <dbReference type="ARBA" id="ARBA00012292"/>
    </source>
</evidence>
<comment type="catalytic activity">
    <reaction evidence="13 14">
        <text>heme b + (2E,6E)-farnesyl diphosphate + H2O = Fe(II)-heme o + diphosphate</text>
        <dbReference type="Rhea" id="RHEA:28070"/>
        <dbReference type="ChEBI" id="CHEBI:15377"/>
        <dbReference type="ChEBI" id="CHEBI:33019"/>
        <dbReference type="ChEBI" id="CHEBI:60344"/>
        <dbReference type="ChEBI" id="CHEBI:60530"/>
        <dbReference type="ChEBI" id="CHEBI:175763"/>
        <dbReference type="EC" id="2.5.1.141"/>
    </reaction>
</comment>
<evidence type="ECO:0000256" key="6">
    <source>
        <dbReference type="ARBA" id="ARBA00022692"/>
    </source>
</evidence>
<dbReference type="GO" id="GO:0005886">
    <property type="term" value="C:plasma membrane"/>
    <property type="evidence" value="ECO:0007669"/>
    <property type="project" value="UniProtKB-SubCell"/>
</dbReference>
<evidence type="ECO:0000256" key="4">
    <source>
        <dbReference type="ARBA" id="ARBA00022475"/>
    </source>
</evidence>
<protein>
    <recommendedName>
        <fullName evidence="11 14">Protoheme IX farnesyltransferase</fullName>
        <ecNumber evidence="3 14">2.5.1.141</ecNumber>
    </recommendedName>
    <alternativeName>
        <fullName evidence="12 14">Heme B farnesyltransferase</fullName>
    </alternativeName>
    <alternativeName>
        <fullName evidence="10 14">Heme O synthase</fullName>
    </alternativeName>
</protein>
<feature type="transmembrane region" description="Helical" evidence="14">
    <location>
        <begin position="119"/>
        <end position="142"/>
    </location>
</feature>
<feature type="transmembrane region" description="Helical" evidence="14">
    <location>
        <begin position="173"/>
        <end position="192"/>
    </location>
</feature>
<comment type="function">
    <text evidence="14">Converts heme B (protoheme IX) to heme O by substitution of the vinyl group on carbon 2 of heme B porphyrin ring with a hydroxyethyl farnesyl side group.</text>
</comment>
<evidence type="ECO:0000256" key="9">
    <source>
        <dbReference type="ARBA" id="ARBA00023136"/>
    </source>
</evidence>
<gene>
    <name evidence="14" type="primary">ctaB</name>
    <name evidence="16" type="ORF">F4561_003236</name>
</gene>
<dbReference type="InterPro" id="IPR006369">
    <property type="entry name" value="Protohaem_IX_farnesylTrfase"/>
</dbReference>
<comment type="subcellular location">
    <subcellularLocation>
        <location evidence="1 14">Cell membrane</location>
        <topology evidence="1 14">Multi-pass membrane protein</topology>
    </subcellularLocation>
</comment>
<dbReference type="RefSeq" id="WP_184579820.1">
    <property type="nucleotide sequence ID" value="NZ_JACHJT010000001.1"/>
</dbReference>
<dbReference type="HAMAP" id="MF_00154">
    <property type="entry name" value="CyoE_CtaB"/>
    <property type="match status" value="1"/>
</dbReference>
<evidence type="ECO:0000256" key="15">
    <source>
        <dbReference type="SAM" id="MobiDB-lite"/>
    </source>
</evidence>
<dbReference type="EC" id="2.5.1.141" evidence="3 14"/>
<dbReference type="EMBL" id="JACHJT010000001">
    <property type="protein sequence ID" value="MBB4932416.1"/>
    <property type="molecule type" value="Genomic_DNA"/>
</dbReference>
<dbReference type="NCBIfam" id="TIGR01473">
    <property type="entry name" value="cyoE_ctaB"/>
    <property type="match status" value="1"/>
</dbReference>
<dbReference type="Gene3D" id="1.20.120.1780">
    <property type="entry name" value="UbiA prenyltransferase"/>
    <property type="match status" value="1"/>
</dbReference>
<evidence type="ECO:0000313" key="16">
    <source>
        <dbReference type="EMBL" id="MBB4932416.1"/>
    </source>
</evidence>
<dbReference type="AlphaFoldDB" id="A0A7W7W351"/>
<comment type="similarity">
    <text evidence="14">Belongs to the UbiA prenyltransferase family. Protoheme IX farnesyltransferase subfamily.</text>
</comment>
<evidence type="ECO:0000256" key="13">
    <source>
        <dbReference type="ARBA" id="ARBA00047690"/>
    </source>
</evidence>
<evidence type="ECO:0000256" key="8">
    <source>
        <dbReference type="ARBA" id="ARBA00023133"/>
    </source>
</evidence>
<keyword evidence="9 14" id="KW-0472">Membrane</keyword>
<keyword evidence="7 14" id="KW-1133">Transmembrane helix</keyword>
<evidence type="ECO:0000256" key="5">
    <source>
        <dbReference type="ARBA" id="ARBA00022679"/>
    </source>
</evidence>
<evidence type="ECO:0000256" key="12">
    <source>
        <dbReference type="ARBA" id="ARBA00042475"/>
    </source>
</evidence>
<dbReference type="CDD" id="cd13957">
    <property type="entry name" value="PT_UbiA_Cox10"/>
    <property type="match status" value="1"/>
</dbReference>
<feature type="transmembrane region" description="Helical" evidence="14">
    <location>
        <begin position="312"/>
        <end position="332"/>
    </location>
</feature>
<feature type="transmembrane region" description="Helical" evidence="14">
    <location>
        <begin position="198"/>
        <end position="222"/>
    </location>
</feature>
<evidence type="ECO:0000313" key="17">
    <source>
        <dbReference type="Proteomes" id="UP000523007"/>
    </source>
</evidence>
<dbReference type="InterPro" id="IPR044878">
    <property type="entry name" value="UbiA_sf"/>
</dbReference>
<feature type="region of interest" description="Disordered" evidence="15">
    <location>
        <begin position="1"/>
        <end position="32"/>
    </location>
</feature>
<comment type="miscellaneous">
    <text evidence="14">Carbon 2 of the heme B porphyrin ring is defined according to the Fischer nomenclature.</text>
</comment>
<evidence type="ECO:0000256" key="2">
    <source>
        <dbReference type="ARBA" id="ARBA00004919"/>
    </source>
</evidence>
<dbReference type="Pfam" id="PF01040">
    <property type="entry name" value="UbiA"/>
    <property type="match status" value="1"/>
</dbReference>
<organism evidence="16 17">
    <name type="scientific">Lipingzhangella halophila</name>
    <dbReference type="NCBI Taxonomy" id="1783352"/>
    <lineage>
        <taxon>Bacteria</taxon>
        <taxon>Bacillati</taxon>
        <taxon>Actinomycetota</taxon>
        <taxon>Actinomycetes</taxon>
        <taxon>Streptosporangiales</taxon>
        <taxon>Nocardiopsidaceae</taxon>
        <taxon>Lipingzhangella</taxon>
    </lineage>
</organism>
<dbReference type="NCBIfam" id="NF003349">
    <property type="entry name" value="PRK04375.1-2"/>
    <property type="match status" value="1"/>
</dbReference>
<feature type="transmembrane region" description="Helical" evidence="14">
    <location>
        <begin position="52"/>
        <end position="71"/>
    </location>
</feature>
<feature type="transmembrane region" description="Helical" evidence="14">
    <location>
        <begin position="148"/>
        <end position="166"/>
    </location>
</feature>
<name>A0A7W7W351_9ACTN</name>
<keyword evidence="8 14" id="KW-0350">Heme biosynthesis</keyword>
<dbReference type="PANTHER" id="PTHR43448">
    <property type="entry name" value="PROTOHEME IX FARNESYLTRANSFERASE, MITOCHONDRIAL"/>
    <property type="match status" value="1"/>
</dbReference>
<evidence type="ECO:0000256" key="1">
    <source>
        <dbReference type="ARBA" id="ARBA00004651"/>
    </source>
</evidence>
<evidence type="ECO:0000256" key="14">
    <source>
        <dbReference type="HAMAP-Rule" id="MF_00154"/>
    </source>
</evidence>
<dbReference type="GO" id="GO:0008495">
    <property type="term" value="F:protoheme IX farnesyltransferase activity"/>
    <property type="evidence" value="ECO:0007669"/>
    <property type="project" value="UniProtKB-UniRule"/>
</dbReference>
<dbReference type="Proteomes" id="UP000523007">
    <property type="component" value="Unassembled WGS sequence"/>
</dbReference>
<comment type="pathway">
    <text evidence="2 14">Porphyrin-containing compound metabolism; heme O biosynthesis; heme O from protoheme: step 1/1.</text>
</comment>
<keyword evidence="6 14" id="KW-0812">Transmembrane</keyword>
<dbReference type="InterPro" id="IPR000537">
    <property type="entry name" value="UbiA_prenyltransferase"/>
</dbReference>
<keyword evidence="4 14" id="KW-1003">Cell membrane</keyword>
<feature type="compositionally biased region" description="Polar residues" evidence="15">
    <location>
        <begin position="12"/>
        <end position="26"/>
    </location>
</feature>
<dbReference type="UniPathway" id="UPA00834">
    <property type="reaction ID" value="UER00712"/>
</dbReference>
<reference evidence="16 17" key="1">
    <citation type="submission" date="2020-08" db="EMBL/GenBank/DDBJ databases">
        <title>Sequencing the genomes of 1000 actinobacteria strains.</title>
        <authorList>
            <person name="Klenk H.-P."/>
        </authorList>
    </citation>
    <scope>NUCLEOTIDE SEQUENCE [LARGE SCALE GENOMIC DNA]</scope>
    <source>
        <strain evidence="16 17">DSM 102030</strain>
    </source>
</reference>
<accession>A0A7W7W351</accession>
<evidence type="ECO:0000256" key="7">
    <source>
        <dbReference type="ARBA" id="ARBA00022989"/>
    </source>
</evidence>
<feature type="transmembrane region" description="Helical" evidence="14">
    <location>
        <begin position="77"/>
        <end position="98"/>
    </location>
</feature>
<feature type="transmembrane region" description="Helical" evidence="14">
    <location>
        <begin position="269"/>
        <end position="291"/>
    </location>
</feature>
<sequence length="333" mass="35937">MTLVNQPEHGASDSSAAESGNATRSAAPQPGGNAAGLRAYVRAYVALSKPRVIELLLITTIPVMFVAAAGVPPLWTAVATLVFGTMSAASANAINCYLDRDIDQEMRRTRRRPVAMDQVTPRGAMTYGLVLAAGSTAGFAVFVNWLSAGLSLFAILFYIFGYTMLLKRRTAQNVVWGGIAGCMPVLIGWSAITDRLDWAPFVLFLVVFFWTPPHTWALAMRYREDYAAAKVPMLPVVAGERRVLLECVLYSWATVAVSMALWPVAGTTLFYPVVALILGGMLLVQAHRLLIQVRAGATGPRLRTMGFFHLSNAYLALLFAAVTIDPLLANALG</sequence>
<proteinExistence type="inferred from homology"/>
<evidence type="ECO:0000256" key="10">
    <source>
        <dbReference type="ARBA" id="ARBA00030253"/>
    </source>
</evidence>
<dbReference type="PANTHER" id="PTHR43448:SF7">
    <property type="entry name" value="4-HYDROXYBENZOATE SOLANESYLTRANSFERASE"/>
    <property type="match status" value="1"/>
</dbReference>
<dbReference type="Gene3D" id="1.10.357.140">
    <property type="entry name" value="UbiA prenyltransferase"/>
    <property type="match status" value="1"/>
</dbReference>
<dbReference type="GO" id="GO:0048034">
    <property type="term" value="P:heme O biosynthetic process"/>
    <property type="evidence" value="ECO:0007669"/>
    <property type="project" value="UniProtKB-UniRule"/>
</dbReference>
<keyword evidence="5 14" id="KW-0808">Transferase</keyword>
<keyword evidence="17" id="KW-1185">Reference proteome</keyword>
<comment type="caution">
    <text evidence="16">The sequence shown here is derived from an EMBL/GenBank/DDBJ whole genome shotgun (WGS) entry which is preliminary data.</text>
</comment>
<dbReference type="FunFam" id="1.10.357.140:FF:000001">
    <property type="entry name" value="Protoheme IX farnesyltransferase"/>
    <property type="match status" value="1"/>
</dbReference>
<feature type="transmembrane region" description="Helical" evidence="14">
    <location>
        <begin position="243"/>
        <end position="263"/>
    </location>
</feature>
<evidence type="ECO:0000256" key="11">
    <source>
        <dbReference type="ARBA" id="ARBA00040810"/>
    </source>
</evidence>